<organism evidence="2 3">
    <name type="scientific">Brachionus plicatilis</name>
    <name type="common">Marine rotifer</name>
    <name type="synonym">Brachionus muelleri</name>
    <dbReference type="NCBI Taxonomy" id="10195"/>
    <lineage>
        <taxon>Eukaryota</taxon>
        <taxon>Metazoa</taxon>
        <taxon>Spiralia</taxon>
        <taxon>Gnathifera</taxon>
        <taxon>Rotifera</taxon>
        <taxon>Eurotatoria</taxon>
        <taxon>Monogononta</taxon>
        <taxon>Pseudotrocha</taxon>
        <taxon>Ploima</taxon>
        <taxon>Brachionidae</taxon>
        <taxon>Brachionus</taxon>
    </lineage>
</organism>
<dbReference type="AlphaFoldDB" id="A0A3M7R8H9"/>
<dbReference type="OrthoDB" id="10661774at2759"/>
<name>A0A3M7R8H9_BRAPC</name>
<gene>
    <name evidence="2" type="ORF">BpHYR1_032190</name>
</gene>
<feature type="compositionally biased region" description="Acidic residues" evidence="1">
    <location>
        <begin position="143"/>
        <end position="159"/>
    </location>
</feature>
<keyword evidence="3" id="KW-1185">Reference proteome</keyword>
<feature type="region of interest" description="Disordered" evidence="1">
    <location>
        <begin position="140"/>
        <end position="159"/>
    </location>
</feature>
<evidence type="ECO:0000313" key="3">
    <source>
        <dbReference type="Proteomes" id="UP000276133"/>
    </source>
</evidence>
<proteinExistence type="predicted"/>
<dbReference type="Proteomes" id="UP000276133">
    <property type="component" value="Unassembled WGS sequence"/>
</dbReference>
<reference evidence="2 3" key="1">
    <citation type="journal article" date="2018" name="Sci. Rep.">
        <title>Genomic signatures of local adaptation to the degree of environmental predictability in rotifers.</title>
        <authorList>
            <person name="Franch-Gras L."/>
            <person name="Hahn C."/>
            <person name="Garcia-Roger E.M."/>
            <person name="Carmona M.J."/>
            <person name="Serra M."/>
            <person name="Gomez A."/>
        </authorList>
    </citation>
    <scope>NUCLEOTIDE SEQUENCE [LARGE SCALE GENOMIC DNA]</scope>
    <source>
        <strain evidence="2">HYR1</strain>
    </source>
</reference>
<feature type="region of interest" description="Disordered" evidence="1">
    <location>
        <begin position="23"/>
        <end position="58"/>
    </location>
</feature>
<accession>A0A3M7R8H9</accession>
<comment type="caution">
    <text evidence="2">The sequence shown here is derived from an EMBL/GenBank/DDBJ whole genome shotgun (WGS) entry which is preliminary data.</text>
</comment>
<protein>
    <submittedName>
        <fullName evidence="2">Uncharacterized protein</fullName>
    </submittedName>
</protein>
<dbReference type="EMBL" id="REGN01004026">
    <property type="protein sequence ID" value="RNA19535.1"/>
    <property type="molecule type" value="Genomic_DNA"/>
</dbReference>
<evidence type="ECO:0000313" key="2">
    <source>
        <dbReference type="EMBL" id="RNA19535.1"/>
    </source>
</evidence>
<sequence>MDKMNSDNTRAYAGMKARTGVNMISAEKEKGEVGSVSRRGSEKSEGEVMNPAIDLSVSPEKKNAKNNIKIKPIVNEVVVRDSNDFERKIFASTPDTSLFMSNQLASSNQILNDSYDLQIENSNLKRSKNSILISTNFSTTKIDDDDDDTLNNTSDLEEH</sequence>
<evidence type="ECO:0000256" key="1">
    <source>
        <dbReference type="SAM" id="MobiDB-lite"/>
    </source>
</evidence>